<organism evidence="1 2">
    <name type="scientific">Acrasis kona</name>
    <dbReference type="NCBI Taxonomy" id="1008807"/>
    <lineage>
        <taxon>Eukaryota</taxon>
        <taxon>Discoba</taxon>
        <taxon>Heterolobosea</taxon>
        <taxon>Tetramitia</taxon>
        <taxon>Eutetramitia</taxon>
        <taxon>Acrasidae</taxon>
        <taxon>Acrasis</taxon>
    </lineage>
</organism>
<evidence type="ECO:0000313" key="2">
    <source>
        <dbReference type="Proteomes" id="UP001431209"/>
    </source>
</evidence>
<dbReference type="AlphaFoldDB" id="A0AAW2YW67"/>
<dbReference type="Proteomes" id="UP001431209">
    <property type="component" value="Unassembled WGS sequence"/>
</dbReference>
<gene>
    <name evidence="1" type="ORF">AKO1_010397</name>
</gene>
<sequence length="98" mass="11815">MEMEREKEKIFRSQYKTNIEKKQHTGEFNYHDDDCMCAGWCNRDRSIWSCCGACVEDSYCSGEDKHYTHWNNGWITRKYYDGVKSHKELPDIKFSRDN</sequence>
<accession>A0AAW2YW67</accession>
<protein>
    <submittedName>
        <fullName evidence="1">Uncharacterized protein</fullName>
    </submittedName>
</protein>
<proteinExistence type="predicted"/>
<keyword evidence="2" id="KW-1185">Reference proteome</keyword>
<dbReference type="EMBL" id="JAOPGA020000787">
    <property type="protein sequence ID" value="KAL0481727.1"/>
    <property type="molecule type" value="Genomic_DNA"/>
</dbReference>
<name>A0AAW2YW67_9EUKA</name>
<reference evidence="1 2" key="1">
    <citation type="submission" date="2024-03" db="EMBL/GenBank/DDBJ databases">
        <title>The Acrasis kona genome and developmental transcriptomes reveal deep origins of eukaryotic multicellular pathways.</title>
        <authorList>
            <person name="Sheikh S."/>
            <person name="Fu C.-J."/>
            <person name="Brown M.W."/>
            <person name="Baldauf S.L."/>
        </authorList>
    </citation>
    <scope>NUCLEOTIDE SEQUENCE [LARGE SCALE GENOMIC DNA]</scope>
    <source>
        <strain evidence="1 2">ATCC MYA-3509</strain>
    </source>
</reference>
<evidence type="ECO:0000313" key="1">
    <source>
        <dbReference type="EMBL" id="KAL0481727.1"/>
    </source>
</evidence>
<comment type="caution">
    <text evidence="1">The sequence shown here is derived from an EMBL/GenBank/DDBJ whole genome shotgun (WGS) entry which is preliminary data.</text>
</comment>